<dbReference type="InterPro" id="IPR011197">
    <property type="entry name" value="UCP012318"/>
</dbReference>
<sequence>MLSFSTPDIWEKIKNIEQSCGDALKLSSRFTVPEEPARDAEVLHPKFHPPKKGFSTPEGQARMLHDLANIELQAMELGLRTLAEFPHAPLEFREQLASVTIQEADHLRMCVEGIDALGFKWGDWPIHMALWRAVSAEDSLLDRILIVHRYLEGSGLDAGDTLIRRLEGTSAKGNIQTIVKQINFEEIGHVDFGSQWYRRICEMEKIDPNTDFAKRMDDLRVRLPKRIEPLNKVLRLKAGFTEQEIEYYENLRLDFLKPTSERMA</sequence>
<reference evidence="1 2" key="1">
    <citation type="submission" date="2016-03" db="EMBL/GenBank/DDBJ databases">
        <authorList>
            <person name="Ploux O."/>
        </authorList>
    </citation>
    <scope>NUCLEOTIDE SEQUENCE [LARGE SCALE GENOMIC DNA]</scope>
    <source>
        <strain evidence="1 2">R0</strain>
    </source>
</reference>
<dbReference type="PIRSF" id="PIRSF012318">
    <property type="entry name" value="UCP012318"/>
    <property type="match status" value="1"/>
</dbReference>
<accession>A0A150WK10</accession>
<dbReference type="PANTHER" id="PTHR42782">
    <property type="entry name" value="SI:CH73-314G15.3"/>
    <property type="match status" value="1"/>
</dbReference>
<gene>
    <name evidence="1" type="ORF">AZI86_14230</name>
</gene>
<evidence type="ECO:0000313" key="1">
    <source>
        <dbReference type="EMBL" id="KYG63963.1"/>
    </source>
</evidence>
<name>A0A150WK10_BDEBC</name>
<organism evidence="1 2">
    <name type="scientific">Bdellovibrio bacteriovorus</name>
    <dbReference type="NCBI Taxonomy" id="959"/>
    <lineage>
        <taxon>Bacteria</taxon>
        <taxon>Pseudomonadati</taxon>
        <taxon>Bdellovibrionota</taxon>
        <taxon>Bdellovibrionia</taxon>
        <taxon>Bdellovibrionales</taxon>
        <taxon>Pseudobdellovibrionaceae</taxon>
        <taxon>Bdellovibrio</taxon>
    </lineage>
</organism>
<dbReference type="AlphaFoldDB" id="A0A150WK10"/>
<dbReference type="SUPFAM" id="SSF47240">
    <property type="entry name" value="Ferritin-like"/>
    <property type="match status" value="1"/>
</dbReference>
<comment type="caution">
    <text evidence="1">The sequence shown here is derived from an EMBL/GenBank/DDBJ whole genome shotgun (WGS) entry which is preliminary data.</text>
</comment>
<keyword evidence="2" id="KW-1185">Reference proteome</keyword>
<dbReference type="InterPro" id="IPR007402">
    <property type="entry name" value="DUF455"/>
</dbReference>
<dbReference type="CDD" id="cd00657">
    <property type="entry name" value="Ferritin_like"/>
    <property type="match status" value="1"/>
</dbReference>
<dbReference type="OrthoDB" id="5290384at2"/>
<proteinExistence type="predicted"/>
<dbReference type="PANTHER" id="PTHR42782:SF4">
    <property type="entry name" value="DUF455 DOMAIN-CONTAINING PROTEIN"/>
    <property type="match status" value="1"/>
</dbReference>
<evidence type="ECO:0008006" key="3">
    <source>
        <dbReference type="Google" id="ProtNLM"/>
    </source>
</evidence>
<evidence type="ECO:0000313" key="2">
    <source>
        <dbReference type="Proteomes" id="UP000075320"/>
    </source>
</evidence>
<dbReference type="Pfam" id="PF04305">
    <property type="entry name" value="DUF455"/>
    <property type="match status" value="1"/>
</dbReference>
<protein>
    <recommendedName>
        <fullName evidence="3">DUF455 domain-containing protein</fullName>
    </recommendedName>
</protein>
<dbReference type="EMBL" id="LUKE01000003">
    <property type="protein sequence ID" value="KYG63963.1"/>
    <property type="molecule type" value="Genomic_DNA"/>
</dbReference>
<dbReference type="Proteomes" id="UP000075320">
    <property type="component" value="Unassembled WGS sequence"/>
</dbReference>
<dbReference type="RefSeq" id="WP_061835885.1">
    <property type="nucleotide sequence ID" value="NZ_LUKE01000003.1"/>
</dbReference>
<dbReference type="InterPro" id="IPR009078">
    <property type="entry name" value="Ferritin-like_SF"/>
</dbReference>